<comment type="caution">
    <text evidence="6">The sequence shown here is derived from an EMBL/GenBank/DDBJ whole genome shotgun (WGS) entry which is preliminary data.</text>
</comment>
<evidence type="ECO:0000256" key="5">
    <source>
        <dbReference type="ARBA" id="ARBA00023136"/>
    </source>
</evidence>
<dbReference type="InterPro" id="IPR013604">
    <property type="entry name" value="7TM_chemorcpt"/>
</dbReference>
<dbReference type="GO" id="GO:0005886">
    <property type="term" value="C:plasma membrane"/>
    <property type="evidence" value="ECO:0007669"/>
    <property type="project" value="UniProtKB-SubCell"/>
</dbReference>
<protein>
    <recommendedName>
        <fullName evidence="8">Gustatory receptor</fullName>
    </recommendedName>
</protein>
<evidence type="ECO:0000256" key="1">
    <source>
        <dbReference type="ARBA" id="ARBA00004651"/>
    </source>
</evidence>
<comment type="subcellular location">
    <subcellularLocation>
        <location evidence="1">Cell membrane</location>
        <topology evidence="1">Multi-pass membrane protein</topology>
    </subcellularLocation>
</comment>
<evidence type="ECO:0000256" key="4">
    <source>
        <dbReference type="ARBA" id="ARBA00022989"/>
    </source>
</evidence>
<evidence type="ECO:0008006" key="8">
    <source>
        <dbReference type="Google" id="ProtNLM"/>
    </source>
</evidence>
<evidence type="ECO:0000256" key="3">
    <source>
        <dbReference type="ARBA" id="ARBA00022692"/>
    </source>
</evidence>
<sequence>MVFVSLTNKTFKILISIRDEKTVKVTDVIHYLTYSIPFLEIIISSVEIKNEAKYVVDSLYQLSGSFRHTTHLHDMKVQLLQFINLKKLIKNLRWRECFVVSDFSKLQHLSSEKKLEENFSKIAEIYDALYHQNIKIMRGFEYQLFCAITMVFVSLTNKTFKILISIRDEKTVKVTDVIHYLTYSIPFLEIIISSVEIKNEAKYVVDSLYQLSGSFRHTTHLHDMVDSMLLQIRHEQVECSILGLFILDGTLFLRAFESHVGALIVLIQSK</sequence>
<gene>
    <name evidence="6" type="ORF">WA026_023769</name>
</gene>
<keyword evidence="5" id="KW-0472">Membrane</keyword>
<evidence type="ECO:0000313" key="6">
    <source>
        <dbReference type="EMBL" id="KAK9893096.1"/>
    </source>
</evidence>
<keyword evidence="7" id="KW-1185">Reference proteome</keyword>
<dbReference type="GO" id="GO:0050909">
    <property type="term" value="P:sensory perception of taste"/>
    <property type="evidence" value="ECO:0007669"/>
    <property type="project" value="InterPro"/>
</dbReference>
<keyword evidence="4" id="KW-1133">Transmembrane helix</keyword>
<keyword evidence="2" id="KW-1003">Cell membrane</keyword>
<organism evidence="6 7">
    <name type="scientific">Henosepilachna vigintioctopunctata</name>
    <dbReference type="NCBI Taxonomy" id="420089"/>
    <lineage>
        <taxon>Eukaryota</taxon>
        <taxon>Metazoa</taxon>
        <taxon>Ecdysozoa</taxon>
        <taxon>Arthropoda</taxon>
        <taxon>Hexapoda</taxon>
        <taxon>Insecta</taxon>
        <taxon>Pterygota</taxon>
        <taxon>Neoptera</taxon>
        <taxon>Endopterygota</taxon>
        <taxon>Coleoptera</taxon>
        <taxon>Polyphaga</taxon>
        <taxon>Cucujiformia</taxon>
        <taxon>Coccinelloidea</taxon>
        <taxon>Coccinellidae</taxon>
        <taxon>Epilachninae</taxon>
        <taxon>Epilachnini</taxon>
        <taxon>Henosepilachna</taxon>
    </lineage>
</organism>
<evidence type="ECO:0000313" key="7">
    <source>
        <dbReference type="Proteomes" id="UP001431783"/>
    </source>
</evidence>
<accession>A0AAW1VBN5</accession>
<dbReference type="Pfam" id="PF08395">
    <property type="entry name" value="7tm_7"/>
    <property type="match status" value="1"/>
</dbReference>
<dbReference type="Proteomes" id="UP001431783">
    <property type="component" value="Unassembled WGS sequence"/>
</dbReference>
<proteinExistence type="predicted"/>
<dbReference type="EMBL" id="JARQZJ010000149">
    <property type="protein sequence ID" value="KAK9893096.1"/>
    <property type="molecule type" value="Genomic_DNA"/>
</dbReference>
<name>A0AAW1VBN5_9CUCU</name>
<dbReference type="AlphaFoldDB" id="A0AAW1VBN5"/>
<reference evidence="6 7" key="1">
    <citation type="submission" date="2023-03" db="EMBL/GenBank/DDBJ databases">
        <title>Genome insight into feeding habits of ladybird beetles.</title>
        <authorList>
            <person name="Li H.-S."/>
            <person name="Huang Y.-H."/>
            <person name="Pang H."/>
        </authorList>
    </citation>
    <scope>NUCLEOTIDE SEQUENCE [LARGE SCALE GENOMIC DNA]</scope>
    <source>
        <strain evidence="6">SYSU_2023b</strain>
        <tissue evidence="6">Whole body</tissue>
    </source>
</reference>
<evidence type="ECO:0000256" key="2">
    <source>
        <dbReference type="ARBA" id="ARBA00022475"/>
    </source>
</evidence>
<keyword evidence="3" id="KW-0812">Transmembrane</keyword>